<dbReference type="InterPro" id="IPR012337">
    <property type="entry name" value="RNaseH-like_sf"/>
</dbReference>
<name>A0A2N9FL97_FAGSY</name>
<dbReference type="SUPFAM" id="SSF53098">
    <property type="entry name" value="Ribonuclease H-like"/>
    <property type="match status" value="1"/>
</dbReference>
<evidence type="ECO:0000256" key="4">
    <source>
        <dbReference type="PROSITE-ProRule" id="PRU00027"/>
    </source>
</evidence>
<dbReference type="PANTHER" id="PTHR32166">
    <property type="entry name" value="OSJNBA0013A04.12 PROTEIN"/>
    <property type="match status" value="1"/>
</dbReference>
<accession>A0A2N9FL97</accession>
<feature type="domain" description="BED-type" evidence="5">
    <location>
        <begin position="16"/>
        <end position="78"/>
    </location>
</feature>
<proteinExistence type="predicted"/>
<reference evidence="6" key="1">
    <citation type="submission" date="2018-02" db="EMBL/GenBank/DDBJ databases">
        <authorList>
            <person name="Cohen D.B."/>
            <person name="Kent A.D."/>
        </authorList>
    </citation>
    <scope>NUCLEOTIDE SEQUENCE</scope>
</reference>
<dbReference type="GO" id="GO:0003677">
    <property type="term" value="F:DNA binding"/>
    <property type="evidence" value="ECO:0007669"/>
    <property type="project" value="InterPro"/>
</dbReference>
<evidence type="ECO:0000256" key="3">
    <source>
        <dbReference type="ARBA" id="ARBA00022833"/>
    </source>
</evidence>
<evidence type="ECO:0000259" key="5">
    <source>
        <dbReference type="PROSITE" id="PS50808"/>
    </source>
</evidence>
<dbReference type="Pfam" id="PF04937">
    <property type="entry name" value="DUF659"/>
    <property type="match status" value="1"/>
</dbReference>
<dbReference type="EMBL" id="OIVN01001233">
    <property type="protein sequence ID" value="SPC91556.1"/>
    <property type="molecule type" value="Genomic_DNA"/>
</dbReference>
<gene>
    <name evidence="6" type="ORF">FSB_LOCUS19438</name>
</gene>
<keyword evidence="2 4" id="KW-0863">Zinc-finger</keyword>
<evidence type="ECO:0000256" key="2">
    <source>
        <dbReference type="ARBA" id="ARBA00022771"/>
    </source>
</evidence>
<dbReference type="GO" id="GO:0008270">
    <property type="term" value="F:zinc ion binding"/>
    <property type="evidence" value="ECO:0007669"/>
    <property type="project" value="UniProtKB-KW"/>
</dbReference>
<protein>
    <recommendedName>
        <fullName evidence="5">BED-type domain-containing protein</fullName>
    </recommendedName>
</protein>
<dbReference type="InterPro" id="IPR007021">
    <property type="entry name" value="DUF659"/>
</dbReference>
<evidence type="ECO:0000256" key="1">
    <source>
        <dbReference type="ARBA" id="ARBA00022723"/>
    </source>
</evidence>
<keyword evidence="1" id="KW-0479">Metal-binding</keyword>
<dbReference type="InterPro" id="IPR003656">
    <property type="entry name" value="Znf_BED"/>
</dbReference>
<dbReference type="AlphaFoldDB" id="A0A2N9FL97"/>
<organism evidence="6">
    <name type="scientific">Fagus sylvatica</name>
    <name type="common">Beechnut</name>
    <dbReference type="NCBI Taxonomy" id="28930"/>
    <lineage>
        <taxon>Eukaryota</taxon>
        <taxon>Viridiplantae</taxon>
        <taxon>Streptophyta</taxon>
        <taxon>Embryophyta</taxon>
        <taxon>Tracheophyta</taxon>
        <taxon>Spermatophyta</taxon>
        <taxon>Magnoliopsida</taxon>
        <taxon>eudicotyledons</taxon>
        <taxon>Gunneridae</taxon>
        <taxon>Pentapetalae</taxon>
        <taxon>rosids</taxon>
        <taxon>fabids</taxon>
        <taxon>Fagales</taxon>
        <taxon>Fagaceae</taxon>
        <taxon>Fagus</taxon>
    </lineage>
</organism>
<sequence>MENTFSSGGFGTSMPDDNAPLWTYVTKIEKSSGGGGNMSFKCNYCQEIYKGSYSRVKAHLLRIANVGIKGCPKVIAEHKLEMQKLQDAADQKKISKESSILLPPGDGSESISSSMFRARKRKLTGKSPLERTFNNGCKEHLTSLIARMFYSGGIPFHFAIDGTKEYKDKYYISELLMNVIKEIGPEKVVQVITDNAYVMTAAGSLIEAEYPHIFWTPCVVHTLNLALKNICAPKNTERNAVTYAKCNWIAQIADDASFIRVIIMNHSIRLAMFNEISPLKLLAIADTRFASILVTLKRMKLIKRSLQSMVISEQWTSYKEDDVGKATCVRDIISDDLWWDRVDYIILFTSSIYNMLRAADTDRPTLHLVYDMWDTMIEKVKALIFRHEGKQEGEVSTFYNVVYYSTEWLELSPNYVPPHQDLKISEERNKCLERYFLDDHERTLAKTEFSKFSRGIINGKIHVAMVKDRSEIDAIDWNLSTYSFIHSLRRNKMTPARAQDLVFVHSNLRLLSRSNDEYIKRPTKMWDIVGDSWEDPYGGAGMLEIASLTLDEPELEEEVMGLLMKLLVLVHLLIMEVEVEVLEMRMMRKMLLFLDNLEH</sequence>
<keyword evidence="3" id="KW-0862">Zinc</keyword>
<evidence type="ECO:0000313" key="6">
    <source>
        <dbReference type="EMBL" id="SPC91556.1"/>
    </source>
</evidence>
<dbReference type="PANTHER" id="PTHR32166:SF81">
    <property type="entry name" value="OS06G0658400 PROTEIN"/>
    <property type="match status" value="1"/>
</dbReference>
<dbReference type="PROSITE" id="PS50808">
    <property type="entry name" value="ZF_BED"/>
    <property type="match status" value="1"/>
</dbReference>